<feature type="DNA-binding region" description="Homeobox" evidence="5">
    <location>
        <begin position="224"/>
        <end position="283"/>
    </location>
</feature>
<dbReference type="SMART" id="SM00389">
    <property type="entry name" value="HOX"/>
    <property type="match status" value="1"/>
</dbReference>
<feature type="region of interest" description="Disordered" evidence="7">
    <location>
        <begin position="340"/>
        <end position="397"/>
    </location>
</feature>
<protein>
    <recommendedName>
        <fullName evidence="8">Homeobox domain-containing protein</fullName>
    </recommendedName>
</protein>
<feature type="compositionally biased region" description="Basic and acidic residues" evidence="7">
    <location>
        <begin position="51"/>
        <end position="61"/>
    </location>
</feature>
<dbReference type="PANTHER" id="PTHR24333:SF5">
    <property type="entry name" value="VENT HOMEOBOX"/>
    <property type="match status" value="1"/>
</dbReference>
<dbReference type="EMBL" id="CAJNOC010000695">
    <property type="protein sequence ID" value="CAF0792821.1"/>
    <property type="molecule type" value="Genomic_DNA"/>
</dbReference>
<dbReference type="PROSITE" id="PS00027">
    <property type="entry name" value="HOMEOBOX_1"/>
    <property type="match status" value="1"/>
</dbReference>
<evidence type="ECO:0000256" key="3">
    <source>
        <dbReference type="ARBA" id="ARBA00023155"/>
    </source>
</evidence>
<evidence type="ECO:0000313" key="9">
    <source>
        <dbReference type="EMBL" id="CAF0792821.1"/>
    </source>
</evidence>
<proteinExistence type="predicted"/>
<dbReference type="GO" id="GO:0003677">
    <property type="term" value="F:DNA binding"/>
    <property type="evidence" value="ECO:0007669"/>
    <property type="project" value="UniProtKB-UniRule"/>
</dbReference>
<reference evidence="9" key="1">
    <citation type="submission" date="2021-02" db="EMBL/GenBank/DDBJ databases">
        <authorList>
            <person name="Nowell W R."/>
        </authorList>
    </citation>
    <scope>NUCLEOTIDE SEQUENCE</scope>
    <source>
        <strain evidence="9">Ploen Becks lab</strain>
    </source>
</reference>
<dbReference type="PRINTS" id="PR00024">
    <property type="entry name" value="HOMEOBOX"/>
</dbReference>
<evidence type="ECO:0000256" key="7">
    <source>
        <dbReference type="SAM" id="MobiDB-lite"/>
    </source>
</evidence>
<feature type="compositionally biased region" description="Polar residues" evidence="7">
    <location>
        <begin position="10"/>
        <end position="23"/>
    </location>
</feature>
<feature type="compositionally biased region" description="Low complexity" evidence="7">
    <location>
        <begin position="88"/>
        <end position="109"/>
    </location>
</feature>
<name>A0A813SBM1_9BILA</name>
<dbReference type="GO" id="GO:0000981">
    <property type="term" value="F:DNA-binding transcription factor activity, RNA polymerase II-specific"/>
    <property type="evidence" value="ECO:0007669"/>
    <property type="project" value="InterPro"/>
</dbReference>
<evidence type="ECO:0000313" key="10">
    <source>
        <dbReference type="Proteomes" id="UP000663879"/>
    </source>
</evidence>
<evidence type="ECO:0000259" key="8">
    <source>
        <dbReference type="PROSITE" id="PS50071"/>
    </source>
</evidence>
<dbReference type="OrthoDB" id="6159439at2759"/>
<keyword evidence="3 5" id="KW-0371">Homeobox</keyword>
<evidence type="ECO:0000256" key="2">
    <source>
        <dbReference type="ARBA" id="ARBA00023125"/>
    </source>
</evidence>
<dbReference type="Gene3D" id="1.10.10.60">
    <property type="entry name" value="Homeodomain-like"/>
    <property type="match status" value="1"/>
</dbReference>
<feature type="region of interest" description="Disordered" evidence="7">
    <location>
        <begin position="88"/>
        <end position="114"/>
    </location>
</feature>
<keyword evidence="10" id="KW-1185">Reference proteome</keyword>
<comment type="caution">
    <text evidence="9">The sequence shown here is derived from an EMBL/GenBank/DDBJ whole genome shotgun (WGS) entry which is preliminary data.</text>
</comment>
<evidence type="ECO:0000256" key="1">
    <source>
        <dbReference type="ARBA" id="ARBA00004123"/>
    </source>
</evidence>
<dbReference type="InterPro" id="IPR020479">
    <property type="entry name" value="HD_metazoa"/>
</dbReference>
<keyword evidence="4 5" id="KW-0539">Nucleus</keyword>
<dbReference type="InterPro" id="IPR017970">
    <property type="entry name" value="Homeobox_CS"/>
</dbReference>
<feature type="region of interest" description="Disordered" evidence="7">
    <location>
        <begin position="189"/>
        <end position="223"/>
    </location>
</feature>
<dbReference type="AlphaFoldDB" id="A0A813SBM1"/>
<dbReference type="SUPFAM" id="SSF46689">
    <property type="entry name" value="Homeodomain-like"/>
    <property type="match status" value="1"/>
</dbReference>
<organism evidence="9 10">
    <name type="scientific">Brachionus calyciflorus</name>
    <dbReference type="NCBI Taxonomy" id="104777"/>
    <lineage>
        <taxon>Eukaryota</taxon>
        <taxon>Metazoa</taxon>
        <taxon>Spiralia</taxon>
        <taxon>Gnathifera</taxon>
        <taxon>Rotifera</taxon>
        <taxon>Eurotatoria</taxon>
        <taxon>Monogononta</taxon>
        <taxon>Pseudotrocha</taxon>
        <taxon>Ploima</taxon>
        <taxon>Brachionidae</taxon>
        <taxon>Brachionus</taxon>
    </lineage>
</organism>
<accession>A0A813SBM1</accession>
<dbReference type="Pfam" id="PF00046">
    <property type="entry name" value="Homeodomain"/>
    <property type="match status" value="1"/>
</dbReference>
<evidence type="ECO:0000256" key="5">
    <source>
        <dbReference type="PROSITE-ProRule" id="PRU00108"/>
    </source>
</evidence>
<keyword evidence="2 5" id="KW-0238">DNA-binding</keyword>
<dbReference type="CDD" id="cd00086">
    <property type="entry name" value="homeodomain"/>
    <property type="match status" value="1"/>
</dbReference>
<feature type="compositionally biased region" description="Acidic residues" evidence="7">
    <location>
        <begin position="197"/>
        <end position="206"/>
    </location>
</feature>
<dbReference type="InterPro" id="IPR001356">
    <property type="entry name" value="HD"/>
</dbReference>
<dbReference type="InterPro" id="IPR009057">
    <property type="entry name" value="Homeodomain-like_sf"/>
</dbReference>
<feature type="domain" description="Homeobox" evidence="8">
    <location>
        <begin position="222"/>
        <end position="282"/>
    </location>
</feature>
<gene>
    <name evidence="9" type="ORF">OXX778_LOCUS6058</name>
</gene>
<dbReference type="GO" id="GO:0005634">
    <property type="term" value="C:nucleus"/>
    <property type="evidence" value="ECO:0007669"/>
    <property type="project" value="UniProtKB-SubCell"/>
</dbReference>
<dbReference type="PROSITE" id="PS50071">
    <property type="entry name" value="HOMEOBOX_2"/>
    <property type="match status" value="1"/>
</dbReference>
<comment type="subcellular location">
    <subcellularLocation>
        <location evidence="1 5 6">Nucleus</location>
    </subcellularLocation>
</comment>
<dbReference type="PANTHER" id="PTHR24333">
    <property type="entry name" value="HOMEO BOX HB9 LIKE A-RELATED"/>
    <property type="match status" value="1"/>
</dbReference>
<dbReference type="InterPro" id="IPR050848">
    <property type="entry name" value="Homeobox_TF"/>
</dbReference>
<evidence type="ECO:0000256" key="4">
    <source>
        <dbReference type="ARBA" id="ARBA00023242"/>
    </source>
</evidence>
<feature type="region of interest" description="Disordered" evidence="7">
    <location>
        <begin position="1"/>
        <end position="62"/>
    </location>
</feature>
<dbReference type="Proteomes" id="UP000663879">
    <property type="component" value="Unassembled WGS sequence"/>
</dbReference>
<evidence type="ECO:0000256" key="6">
    <source>
        <dbReference type="RuleBase" id="RU000682"/>
    </source>
</evidence>
<sequence>MSEEIKIEDSVSNLNIPLNLTSPKSDEEIKKSFKGKLKETQLNNNRVAPYSKKDSKPDKSKKNSFLINDILNSSEVSVNTKNKNSNILSSAPSLSPLSSASSSSLSSNNGQITPEEINPYQQIALMMSGKLNPAIFQAMTNPMGFNPNMPENNNNENLNGQNFNFLQQFNPMGFMPNQEFLIKKDSSINSDDHQISDDENDEEDYNDSNSETENGESYGKTKKARKARTAFTDHQLNCLEKSFERQKYLSVQDRMELAARLNLSDTQVKTWYQNRRTKWKRQTAVGLELLAEAGNFAAVQRMLQQNPYWYHPYQNVMSSNEALCLQRAMSYYSRFTNGNPNAPVNGNPNQPNSSSTPVPSSSGIPSSPLMSNSSNSSSKSSSSSASSSSNNSSIAVN</sequence>
<feature type="compositionally biased region" description="Basic and acidic residues" evidence="7">
    <location>
        <begin position="24"/>
        <end position="39"/>
    </location>
</feature>